<reference evidence="2" key="1">
    <citation type="journal article" date="2021" name="PeerJ">
        <title>Extensive microbial diversity within the chicken gut microbiome revealed by metagenomics and culture.</title>
        <authorList>
            <person name="Gilroy R."/>
            <person name="Ravi A."/>
            <person name="Getino M."/>
            <person name="Pursley I."/>
            <person name="Horton D.L."/>
            <person name="Alikhan N.F."/>
            <person name="Baker D."/>
            <person name="Gharbi K."/>
            <person name="Hall N."/>
            <person name="Watson M."/>
            <person name="Adriaenssens E.M."/>
            <person name="Foster-Nyarko E."/>
            <person name="Jarju S."/>
            <person name="Secka A."/>
            <person name="Antonio M."/>
            <person name="Oren A."/>
            <person name="Chaudhuri R.R."/>
            <person name="La Ragione R."/>
            <person name="Hildebrand F."/>
            <person name="Pallen M.J."/>
        </authorList>
    </citation>
    <scope>NUCLEOTIDE SEQUENCE</scope>
    <source>
        <strain evidence="2">ChiSxjej1B13-11762</strain>
    </source>
</reference>
<dbReference type="GO" id="GO:0016787">
    <property type="term" value="F:hydrolase activity"/>
    <property type="evidence" value="ECO:0007669"/>
    <property type="project" value="UniProtKB-KW"/>
</dbReference>
<proteinExistence type="predicted"/>
<protein>
    <submittedName>
        <fullName evidence="2">Cysteine hydrolase</fullName>
    </submittedName>
</protein>
<keyword evidence="2" id="KW-0378">Hydrolase</keyword>
<dbReference type="EMBL" id="DXGF01000161">
    <property type="protein sequence ID" value="HIW84502.1"/>
    <property type="molecule type" value="Genomic_DNA"/>
</dbReference>
<sequence>MKVLVVVDMQNDFVNGVLGTKEAEAIVPKVAKKIESFEGKIFYTRDTHEKNYLDTQEGKLLPVPHCLLKTGGWELVPQIKRLAGESKIIDKPSFGSVELCYEINEELLDEEALANGE</sequence>
<dbReference type="SUPFAM" id="SSF52499">
    <property type="entry name" value="Isochorismatase-like hydrolases"/>
    <property type="match status" value="1"/>
</dbReference>
<dbReference type="Gene3D" id="3.40.50.850">
    <property type="entry name" value="Isochorismatase-like"/>
    <property type="match status" value="1"/>
</dbReference>
<evidence type="ECO:0000313" key="2">
    <source>
        <dbReference type="EMBL" id="HIW84502.1"/>
    </source>
</evidence>
<feature type="non-terminal residue" evidence="2">
    <location>
        <position position="117"/>
    </location>
</feature>
<organism evidence="2 3">
    <name type="scientific">Candidatus Dorea gallistercoris</name>
    <dbReference type="NCBI Taxonomy" id="2838542"/>
    <lineage>
        <taxon>Bacteria</taxon>
        <taxon>Bacillati</taxon>
        <taxon>Bacillota</taxon>
        <taxon>Clostridia</taxon>
        <taxon>Lachnospirales</taxon>
        <taxon>Lachnospiraceae</taxon>
        <taxon>Dorea</taxon>
    </lineage>
</organism>
<comment type="caution">
    <text evidence="2">The sequence shown here is derived from an EMBL/GenBank/DDBJ whole genome shotgun (WGS) entry which is preliminary data.</text>
</comment>
<accession>A0A9D1RD60</accession>
<feature type="domain" description="Isochorismatase-like" evidence="1">
    <location>
        <begin position="3"/>
        <end position="97"/>
    </location>
</feature>
<name>A0A9D1RD60_9FIRM</name>
<dbReference type="InterPro" id="IPR036380">
    <property type="entry name" value="Isochorismatase-like_sf"/>
</dbReference>
<evidence type="ECO:0000259" key="1">
    <source>
        <dbReference type="Pfam" id="PF00857"/>
    </source>
</evidence>
<gene>
    <name evidence="2" type="ORF">H9873_09280</name>
</gene>
<dbReference type="Pfam" id="PF00857">
    <property type="entry name" value="Isochorismatase"/>
    <property type="match status" value="1"/>
</dbReference>
<reference evidence="2" key="2">
    <citation type="submission" date="2021-04" db="EMBL/GenBank/DDBJ databases">
        <authorList>
            <person name="Gilroy R."/>
        </authorList>
    </citation>
    <scope>NUCLEOTIDE SEQUENCE</scope>
    <source>
        <strain evidence="2">ChiSxjej1B13-11762</strain>
    </source>
</reference>
<dbReference type="CDD" id="cd00431">
    <property type="entry name" value="cysteine_hydrolases"/>
    <property type="match status" value="1"/>
</dbReference>
<dbReference type="Proteomes" id="UP000824263">
    <property type="component" value="Unassembled WGS sequence"/>
</dbReference>
<dbReference type="InterPro" id="IPR000868">
    <property type="entry name" value="Isochorismatase-like_dom"/>
</dbReference>
<dbReference type="AlphaFoldDB" id="A0A9D1RD60"/>
<evidence type="ECO:0000313" key="3">
    <source>
        <dbReference type="Proteomes" id="UP000824263"/>
    </source>
</evidence>